<name>A0AAN9IKM1_CROPI</name>
<dbReference type="InterPro" id="IPR050550">
    <property type="entry name" value="SEC23_SEC24_subfamily"/>
</dbReference>
<dbReference type="PANTHER" id="PTHR13803">
    <property type="entry name" value="SEC24-RELATED PROTEIN"/>
    <property type="match status" value="1"/>
</dbReference>
<sequence length="336" mass="38571">MPMLLPAHSLYQSDDLRLYHYIDLRLSRSINLRLSHSQVEHNRKLLSLSHKLKTQLNEIPIRKSPIACVFSARFRVFLLWVVAQTIRSTLDELPGFPRTQIGFATFDSTIHFYNMKSSLTQPQMLVVSDLDDIFVPLPDDLLVNLSESRNVVETFLDSLPSMFQDNVNMESAFGPALKAVFMVMSQLGGKLLIFQNTLPSLGVGRLKLRGDDSRIYGTDKEHALRLEEDPFYKQMAVEFSKYHISDGCNFFQWEDDFARNLLYFYLKHIKPQIPDGMGDVVEAAVEAKHVEDDGQNKKIMRLRTKLEDERKKSHFLLVCLVLSIGVLFGLILFGKN</sequence>
<protein>
    <recommendedName>
        <fullName evidence="2">Sec23/Sec24 trunk domain-containing protein</fullName>
    </recommendedName>
</protein>
<evidence type="ECO:0000313" key="3">
    <source>
        <dbReference type="EMBL" id="KAK7281590.1"/>
    </source>
</evidence>
<dbReference type="GO" id="GO:0030127">
    <property type="term" value="C:COPII vesicle coat"/>
    <property type="evidence" value="ECO:0007669"/>
    <property type="project" value="InterPro"/>
</dbReference>
<dbReference type="GO" id="GO:0000149">
    <property type="term" value="F:SNARE binding"/>
    <property type="evidence" value="ECO:0007669"/>
    <property type="project" value="TreeGrafter"/>
</dbReference>
<dbReference type="Gene3D" id="3.40.50.410">
    <property type="entry name" value="von Willebrand factor, type A domain"/>
    <property type="match status" value="1"/>
</dbReference>
<dbReference type="InterPro" id="IPR036465">
    <property type="entry name" value="vWFA_dom_sf"/>
</dbReference>
<dbReference type="GO" id="GO:0090110">
    <property type="term" value="P:COPII-coated vesicle cargo loading"/>
    <property type="evidence" value="ECO:0007669"/>
    <property type="project" value="TreeGrafter"/>
</dbReference>
<dbReference type="GO" id="GO:0070971">
    <property type="term" value="C:endoplasmic reticulum exit site"/>
    <property type="evidence" value="ECO:0007669"/>
    <property type="project" value="TreeGrafter"/>
</dbReference>
<feature type="transmembrane region" description="Helical" evidence="1">
    <location>
        <begin position="315"/>
        <end position="334"/>
    </location>
</feature>
<keyword evidence="4" id="KW-1185">Reference proteome</keyword>
<dbReference type="GO" id="GO:0008270">
    <property type="term" value="F:zinc ion binding"/>
    <property type="evidence" value="ECO:0007669"/>
    <property type="project" value="TreeGrafter"/>
</dbReference>
<dbReference type="EMBL" id="JAYWIO010000002">
    <property type="protein sequence ID" value="KAK7281590.1"/>
    <property type="molecule type" value="Genomic_DNA"/>
</dbReference>
<dbReference type="InterPro" id="IPR006896">
    <property type="entry name" value="Sec23/24_trunk_dom"/>
</dbReference>
<dbReference type="SUPFAM" id="SSF53300">
    <property type="entry name" value="vWA-like"/>
    <property type="match status" value="1"/>
</dbReference>
<keyword evidence="1" id="KW-0472">Membrane</keyword>
<dbReference type="Pfam" id="PF04811">
    <property type="entry name" value="Sec23_trunk"/>
    <property type="match status" value="1"/>
</dbReference>
<evidence type="ECO:0000259" key="2">
    <source>
        <dbReference type="Pfam" id="PF04811"/>
    </source>
</evidence>
<evidence type="ECO:0000313" key="4">
    <source>
        <dbReference type="Proteomes" id="UP001372338"/>
    </source>
</evidence>
<feature type="domain" description="Sec23/Sec24 trunk" evidence="2">
    <location>
        <begin position="80"/>
        <end position="245"/>
    </location>
</feature>
<keyword evidence="1" id="KW-1133">Transmembrane helix</keyword>
<dbReference type="AlphaFoldDB" id="A0AAN9IKM1"/>
<accession>A0AAN9IKM1</accession>
<keyword evidence="1" id="KW-0812">Transmembrane</keyword>
<reference evidence="3 4" key="1">
    <citation type="submission" date="2024-01" db="EMBL/GenBank/DDBJ databases">
        <title>The genomes of 5 underutilized Papilionoideae crops provide insights into root nodulation and disease resistanc.</title>
        <authorList>
            <person name="Yuan L."/>
        </authorList>
    </citation>
    <scope>NUCLEOTIDE SEQUENCE [LARGE SCALE GENOMIC DNA]</scope>
    <source>
        <strain evidence="3">ZHUSHIDOU_FW_LH</strain>
        <tissue evidence="3">Leaf</tissue>
    </source>
</reference>
<dbReference type="GO" id="GO:0006886">
    <property type="term" value="P:intracellular protein transport"/>
    <property type="evidence" value="ECO:0007669"/>
    <property type="project" value="InterPro"/>
</dbReference>
<proteinExistence type="predicted"/>
<gene>
    <name evidence="3" type="ORF">RIF29_09711</name>
</gene>
<dbReference type="PANTHER" id="PTHR13803:SF39">
    <property type="entry name" value="SECRETORY 24AB, ISOFORM A"/>
    <property type="match status" value="1"/>
</dbReference>
<comment type="caution">
    <text evidence="3">The sequence shown here is derived from an EMBL/GenBank/DDBJ whole genome shotgun (WGS) entry which is preliminary data.</text>
</comment>
<dbReference type="Proteomes" id="UP001372338">
    <property type="component" value="Unassembled WGS sequence"/>
</dbReference>
<organism evidence="3 4">
    <name type="scientific">Crotalaria pallida</name>
    <name type="common">Smooth rattlebox</name>
    <name type="synonym">Crotalaria striata</name>
    <dbReference type="NCBI Taxonomy" id="3830"/>
    <lineage>
        <taxon>Eukaryota</taxon>
        <taxon>Viridiplantae</taxon>
        <taxon>Streptophyta</taxon>
        <taxon>Embryophyta</taxon>
        <taxon>Tracheophyta</taxon>
        <taxon>Spermatophyta</taxon>
        <taxon>Magnoliopsida</taxon>
        <taxon>eudicotyledons</taxon>
        <taxon>Gunneridae</taxon>
        <taxon>Pentapetalae</taxon>
        <taxon>rosids</taxon>
        <taxon>fabids</taxon>
        <taxon>Fabales</taxon>
        <taxon>Fabaceae</taxon>
        <taxon>Papilionoideae</taxon>
        <taxon>50 kb inversion clade</taxon>
        <taxon>genistoids sensu lato</taxon>
        <taxon>core genistoids</taxon>
        <taxon>Crotalarieae</taxon>
        <taxon>Crotalaria</taxon>
    </lineage>
</organism>
<evidence type="ECO:0000256" key="1">
    <source>
        <dbReference type="SAM" id="Phobius"/>
    </source>
</evidence>